<protein>
    <submittedName>
        <fullName evidence="1">Uncharacterized protein</fullName>
    </submittedName>
</protein>
<name>A0A0A9EHQ8_ARUDO</name>
<proteinExistence type="predicted"/>
<dbReference type="AlphaFoldDB" id="A0A0A9EHQ8"/>
<accession>A0A0A9EHQ8</accession>
<reference evidence="1" key="1">
    <citation type="submission" date="2014-09" db="EMBL/GenBank/DDBJ databases">
        <authorList>
            <person name="Magalhaes I.L.F."/>
            <person name="Oliveira U."/>
            <person name="Santos F.R."/>
            <person name="Vidigal T.H.D.A."/>
            <person name="Brescovit A.D."/>
            <person name="Santos A.J."/>
        </authorList>
    </citation>
    <scope>NUCLEOTIDE SEQUENCE</scope>
    <source>
        <tissue evidence="1">Shoot tissue taken approximately 20 cm above the soil surface</tissue>
    </source>
</reference>
<organism evidence="1">
    <name type="scientific">Arundo donax</name>
    <name type="common">Giant reed</name>
    <name type="synonym">Donax arundinaceus</name>
    <dbReference type="NCBI Taxonomy" id="35708"/>
    <lineage>
        <taxon>Eukaryota</taxon>
        <taxon>Viridiplantae</taxon>
        <taxon>Streptophyta</taxon>
        <taxon>Embryophyta</taxon>
        <taxon>Tracheophyta</taxon>
        <taxon>Spermatophyta</taxon>
        <taxon>Magnoliopsida</taxon>
        <taxon>Liliopsida</taxon>
        <taxon>Poales</taxon>
        <taxon>Poaceae</taxon>
        <taxon>PACMAD clade</taxon>
        <taxon>Arundinoideae</taxon>
        <taxon>Arundineae</taxon>
        <taxon>Arundo</taxon>
    </lineage>
</organism>
<reference evidence="1" key="2">
    <citation type="journal article" date="2015" name="Data Brief">
        <title>Shoot transcriptome of the giant reed, Arundo donax.</title>
        <authorList>
            <person name="Barrero R.A."/>
            <person name="Guerrero F.D."/>
            <person name="Moolhuijzen P."/>
            <person name="Goolsby J.A."/>
            <person name="Tidwell J."/>
            <person name="Bellgard S.E."/>
            <person name="Bellgard M.I."/>
        </authorList>
    </citation>
    <scope>NUCLEOTIDE SEQUENCE</scope>
    <source>
        <tissue evidence="1">Shoot tissue taken approximately 20 cm above the soil surface</tissue>
    </source>
</reference>
<sequence>MENCCTKLRSDLGPVWHSSRFEIHTEFKFVK</sequence>
<evidence type="ECO:0000313" key="1">
    <source>
        <dbReference type="EMBL" id="JAE00285.1"/>
    </source>
</evidence>
<dbReference type="EMBL" id="GBRH01197611">
    <property type="protein sequence ID" value="JAE00285.1"/>
    <property type="molecule type" value="Transcribed_RNA"/>
</dbReference>